<gene>
    <name evidence="1" type="ORF">NGB36_02990</name>
</gene>
<dbReference type="InterPro" id="IPR012347">
    <property type="entry name" value="Ferritin-like"/>
</dbReference>
<dbReference type="Proteomes" id="UP001057702">
    <property type="component" value="Unassembled WGS sequence"/>
</dbReference>
<reference evidence="1" key="1">
    <citation type="submission" date="2022-06" db="EMBL/GenBank/DDBJ databases">
        <title>Draft genome sequence of Streptomyces sp. RB6PN25 isolated from peat swamp forest in Thailand.</title>
        <authorList>
            <person name="Duangmal K."/>
            <person name="Klaysubun C."/>
        </authorList>
    </citation>
    <scope>NUCLEOTIDE SEQUENCE</scope>
    <source>
        <strain evidence="1">RB6PN25</strain>
    </source>
</reference>
<dbReference type="InterPro" id="IPR009078">
    <property type="entry name" value="Ferritin-like_SF"/>
</dbReference>
<protein>
    <recommendedName>
        <fullName evidence="3">HNH endonuclease</fullName>
    </recommendedName>
</protein>
<comment type="caution">
    <text evidence="1">The sequence shown here is derived from an EMBL/GenBank/DDBJ whole genome shotgun (WGS) entry which is preliminary data.</text>
</comment>
<evidence type="ECO:0000313" key="1">
    <source>
        <dbReference type="EMBL" id="MCQ4079593.1"/>
    </source>
</evidence>
<sequence length="331" mass="35864">MAAAATDVIIPALQEARGAEAAVADRLRAQTTATRDGDDLETMQRHLVDARGHMRRIDERLARLQPSKPLYARFGHALSLTGQAALLPLEVAVGIPTTVLRGKATGQQMLKNAKENCAAAAYAVAACRAGEAIAHEAGDEVSARLLGDIRRDDEALLDDLGRGLEQRAEAVAAATLVIPAGRTGVVGAVRGRAEQVLGTGERWWRQTQQAAERARGTWEGAMVSEDELPIPDYGQLAAHQVIELLPRLSQEDLTVVEAYERAHAGRVTILHRAAELRGNVPWPGYDSMHADEIRQRLRGAEAGLARHALDYERHHRRRSTVMEAAAAHADT</sequence>
<evidence type="ECO:0008006" key="3">
    <source>
        <dbReference type="Google" id="ProtNLM"/>
    </source>
</evidence>
<name>A0ABT1PPI3_9ACTN</name>
<accession>A0ABT1PPI3</accession>
<dbReference type="EMBL" id="JANFNG010000001">
    <property type="protein sequence ID" value="MCQ4079593.1"/>
    <property type="molecule type" value="Genomic_DNA"/>
</dbReference>
<evidence type="ECO:0000313" key="2">
    <source>
        <dbReference type="Proteomes" id="UP001057702"/>
    </source>
</evidence>
<dbReference type="SUPFAM" id="SSF47240">
    <property type="entry name" value="Ferritin-like"/>
    <property type="match status" value="1"/>
</dbReference>
<dbReference type="RefSeq" id="WP_255918437.1">
    <property type="nucleotide sequence ID" value="NZ_JANFNG010000001.1"/>
</dbReference>
<organism evidence="1 2">
    <name type="scientific">Streptomyces humicola</name>
    <dbReference type="NCBI Taxonomy" id="2953240"/>
    <lineage>
        <taxon>Bacteria</taxon>
        <taxon>Bacillati</taxon>
        <taxon>Actinomycetota</taxon>
        <taxon>Actinomycetes</taxon>
        <taxon>Kitasatosporales</taxon>
        <taxon>Streptomycetaceae</taxon>
        <taxon>Streptomyces</taxon>
    </lineage>
</organism>
<keyword evidence="2" id="KW-1185">Reference proteome</keyword>
<proteinExistence type="predicted"/>
<dbReference type="Gene3D" id="1.20.1260.10">
    <property type="match status" value="1"/>
</dbReference>